<feature type="transmembrane region" description="Helical" evidence="1">
    <location>
        <begin position="123"/>
        <end position="143"/>
    </location>
</feature>
<proteinExistence type="predicted"/>
<keyword evidence="3" id="KW-1185">Reference proteome</keyword>
<dbReference type="Proteomes" id="UP000009027">
    <property type="component" value="Unassembled WGS sequence"/>
</dbReference>
<accession>F9WSL0</accession>
<dbReference type="VEuPathDB" id="TriTrypDB:TvY486_0034000"/>
<dbReference type="EMBL" id="CAEX01005862">
    <property type="protein sequence ID" value="CCD20549.1"/>
    <property type="molecule type" value="Genomic_DNA"/>
</dbReference>
<dbReference type="OMA" id="NRYLYET"/>
<keyword evidence="1" id="KW-0472">Membrane</keyword>
<sequence length="163" mass="18104">MNESDKNVFVDSKRSLRAIELQEQEFIRNELYTSLIEQCGEPTTDDTLHMAKEARRELLRAAFCPMREKMAAFRGFVNVLKKPEHERVVSVFILTSLVMFSAPVATLLVGMHLVAPAIGVDPGTCGGLISVGTTVAIMAWYVWHALCEDSGCTNSANTVKKRQ</sequence>
<dbReference type="AlphaFoldDB" id="F9WSL0"/>
<feature type="transmembrane region" description="Helical" evidence="1">
    <location>
        <begin position="88"/>
        <end position="111"/>
    </location>
</feature>
<keyword evidence="1" id="KW-1133">Transmembrane helix</keyword>
<evidence type="ECO:0000313" key="2">
    <source>
        <dbReference type="EMBL" id="CCD20549.1"/>
    </source>
</evidence>
<keyword evidence="1" id="KW-0812">Transmembrane</keyword>
<name>F9WSL0_TRYVY</name>
<evidence type="ECO:0000313" key="3">
    <source>
        <dbReference type="Proteomes" id="UP000009027"/>
    </source>
</evidence>
<protein>
    <submittedName>
        <fullName evidence="2">Uncharacterized protein</fullName>
    </submittedName>
</protein>
<evidence type="ECO:0000256" key="1">
    <source>
        <dbReference type="SAM" id="Phobius"/>
    </source>
</evidence>
<reference evidence="2 3" key="1">
    <citation type="journal article" date="2012" name="Proc. Natl. Acad. Sci. U.S.A.">
        <title>Antigenic diversity is generated by distinct evolutionary mechanisms in African trypanosome species.</title>
        <authorList>
            <person name="Jackson A.P."/>
            <person name="Berry A."/>
            <person name="Aslett M."/>
            <person name="Allison H.C."/>
            <person name="Burton P."/>
            <person name="Vavrova-Anderson J."/>
            <person name="Brown R."/>
            <person name="Browne H."/>
            <person name="Corton N."/>
            <person name="Hauser H."/>
            <person name="Gamble J."/>
            <person name="Gilderthorp R."/>
            <person name="Marcello L."/>
            <person name="McQuillan J."/>
            <person name="Otto T.D."/>
            <person name="Quail M.A."/>
            <person name="Sanders M.J."/>
            <person name="van Tonder A."/>
            <person name="Ginger M.L."/>
            <person name="Field M.C."/>
            <person name="Barry J.D."/>
            <person name="Hertz-Fowler C."/>
            <person name="Berriman M."/>
        </authorList>
    </citation>
    <scope>NUCLEOTIDE SEQUENCE</scope>
    <source>
        <strain evidence="2 3">Y486</strain>
    </source>
</reference>
<organism evidence="2 3">
    <name type="scientific">Trypanosoma vivax (strain Y486)</name>
    <dbReference type="NCBI Taxonomy" id="1055687"/>
    <lineage>
        <taxon>Eukaryota</taxon>
        <taxon>Discoba</taxon>
        <taxon>Euglenozoa</taxon>
        <taxon>Kinetoplastea</taxon>
        <taxon>Metakinetoplastina</taxon>
        <taxon>Trypanosomatida</taxon>
        <taxon>Trypanosomatidae</taxon>
        <taxon>Trypanosoma</taxon>
        <taxon>Duttonella</taxon>
    </lineage>
</organism>
<gene>
    <name evidence="2" type="ORF">TvY486_0034000</name>
</gene>